<protein>
    <recommendedName>
        <fullName evidence="3">DUF4228 domain protein</fullName>
    </recommendedName>
</protein>
<evidence type="ECO:0000313" key="1">
    <source>
        <dbReference type="EMBL" id="CAK9325818.1"/>
    </source>
</evidence>
<proteinExistence type="predicted"/>
<dbReference type="Proteomes" id="UP001642487">
    <property type="component" value="Chromosome 7"/>
</dbReference>
<accession>A0ABP0YZ63</accession>
<dbReference type="PANTHER" id="PTHR33052">
    <property type="entry name" value="DUF4228 DOMAIN PROTEIN-RELATED"/>
    <property type="match status" value="1"/>
</dbReference>
<gene>
    <name evidence="1" type="ORF">CITCOLO1_LOCUS18091</name>
</gene>
<dbReference type="InterPro" id="IPR025322">
    <property type="entry name" value="PADRE_dom"/>
</dbReference>
<reference evidence="1 2" key="1">
    <citation type="submission" date="2024-03" db="EMBL/GenBank/DDBJ databases">
        <authorList>
            <person name="Gkanogiannis A."/>
            <person name="Becerra Lopez-Lavalle L."/>
        </authorList>
    </citation>
    <scope>NUCLEOTIDE SEQUENCE [LARGE SCALE GENOMIC DNA]</scope>
</reference>
<keyword evidence="2" id="KW-1185">Reference proteome</keyword>
<evidence type="ECO:0008006" key="3">
    <source>
        <dbReference type="Google" id="ProtNLM"/>
    </source>
</evidence>
<evidence type="ECO:0000313" key="2">
    <source>
        <dbReference type="Proteomes" id="UP001642487"/>
    </source>
</evidence>
<dbReference type="Pfam" id="PF14009">
    <property type="entry name" value="PADRE"/>
    <property type="match status" value="1"/>
</dbReference>
<dbReference type="EMBL" id="OZ021741">
    <property type="protein sequence ID" value="CAK9325818.1"/>
    <property type="molecule type" value="Genomic_DNA"/>
</dbReference>
<sequence>MGGCISRRSSSAVAAADRIQVVHLSGQVQQFHIPITACQVVGKPSPSAEYFICTAAQLVSPAASPALSPDAILQPGKVYFILPFSTLHPDVSPADLACIARRLTAAAKSAAKTRAPPPCEATGGGDDLKCPAAAKSRQWRPLLDTIREKPANNYQRIESDSED</sequence>
<organism evidence="1 2">
    <name type="scientific">Citrullus colocynthis</name>
    <name type="common">colocynth</name>
    <dbReference type="NCBI Taxonomy" id="252529"/>
    <lineage>
        <taxon>Eukaryota</taxon>
        <taxon>Viridiplantae</taxon>
        <taxon>Streptophyta</taxon>
        <taxon>Embryophyta</taxon>
        <taxon>Tracheophyta</taxon>
        <taxon>Spermatophyta</taxon>
        <taxon>Magnoliopsida</taxon>
        <taxon>eudicotyledons</taxon>
        <taxon>Gunneridae</taxon>
        <taxon>Pentapetalae</taxon>
        <taxon>rosids</taxon>
        <taxon>fabids</taxon>
        <taxon>Cucurbitales</taxon>
        <taxon>Cucurbitaceae</taxon>
        <taxon>Benincaseae</taxon>
        <taxon>Citrullus</taxon>
    </lineage>
</organism>
<name>A0ABP0YZ63_9ROSI</name>